<evidence type="ECO:0000259" key="14">
    <source>
        <dbReference type="PROSITE" id="PS50958"/>
    </source>
</evidence>
<dbReference type="PANTHER" id="PTHR10151">
    <property type="entry name" value="ECTONUCLEOTIDE PYROPHOSPHATASE/PHOSPHODIESTERASE"/>
    <property type="match status" value="1"/>
</dbReference>
<keyword evidence="8" id="KW-0378">Hydrolase</keyword>
<feature type="domain" description="SMB" evidence="14">
    <location>
        <begin position="51"/>
        <end position="95"/>
    </location>
</feature>
<reference evidence="15" key="2">
    <citation type="submission" date="2025-08" db="UniProtKB">
        <authorList>
            <consortium name="Ensembl"/>
        </authorList>
    </citation>
    <scope>IDENTIFICATION</scope>
</reference>
<dbReference type="GO" id="GO:0004528">
    <property type="term" value="F:phosphodiesterase I activity"/>
    <property type="evidence" value="ECO:0007669"/>
    <property type="project" value="TreeGrafter"/>
</dbReference>
<dbReference type="InterPro" id="IPR020436">
    <property type="entry name" value="SMB_chordata"/>
</dbReference>
<dbReference type="PRINTS" id="PR00022">
    <property type="entry name" value="SOMATOMEDINB"/>
</dbReference>
<evidence type="ECO:0000256" key="7">
    <source>
        <dbReference type="ARBA" id="ARBA00022737"/>
    </source>
</evidence>
<dbReference type="CDD" id="cd16018">
    <property type="entry name" value="Enpp"/>
    <property type="match status" value="1"/>
</dbReference>
<dbReference type="Gene3D" id="3.40.570.10">
    <property type="entry name" value="Extracellular Endonuclease, subunit A"/>
    <property type="match status" value="1"/>
</dbReference>
<dbReference type="PROSITE" id="PS00524">
    <property type="entry name" value="SMB_1"/>
    <property type="match status" value="1"/>
</dbReference>
<evidence type="ECO:0000256" key="11">
    <source>
        <dbReference type="ARBA" id="ARBA00023157"/>
    </source>
</evidence>
<dbReference type="CDD" id="cd00091">
    <property type="entry name" value="NUC"/>
    <property type="match status" value="1"/>
</dbReference>
<keyword evidence="16" id="KW-1185">Reference proteome</keyword>
<dbReference type="GO" id="GO:0034638">
    <property type="term" value="P:phosphatidylcholine catabolic process"/>
    <property type="evidence" value="ECO:0007669"/>
    <property type="project" value="TreeGrafter"/>
</dbReference>
<dbReference type="Gene3D" id="3.40.720.10">
    <property type="entry name" value="Alkaline Phosphatase, subunit A"/>
    <property type="match status" value="1"/>
</dbReference>
<organism evidence="15 16">
    <name type="scientific">Gasterosteus aculeatus aculeatus</name>
    <name type="common">three-spined stickleback</name>
    <dbReference type="NCBI Taxonomy" id="481459"/>
    <lineage>
        <taxon>Eukaryota</taxon>
        <taxon>Metazoa</taxon>
        <taxon>Chordata</taxon>
        <taxon>Craniata</taxon>
        <taxon>Vertebrata</taxon>
        <taxon>Euteleostomi</taxon>
        <taxon>Actinopterygii</taxon>
        <taxon>Neopterygii</taxon>
        <taxon>Teleostei</taxon>
        <taxon>Neoteleostei</taxon>
        <taxon>Acanthomorphata</taxon>
        <taxon>Eupercaria</taxon>
        <taxon>Perciformes</taxon>
        <taxon>Cottioidei</taxon>
        <taxon>Gasterosteales</taxon>
        <taxon>Gasterosteidae</taxon>
        <taxon>Gasterosteus</taxon>
    </lineage>
</organism>
<dbReference type="InterPro" id="IPR001212">
    <property type="entry name" value="Somatomedin_B_dom"/>
</dbReference>
<dbReference type="InterPro" id="IPR002591">
    <property type="entry name" value="Phosphodiest/P_Trfase"/>
</dbReference>
<evidence type="ECO:0000256" key="12">
    <source>
        <dbReference type="ARBA" id="ARBA00023180"/>
    </source>
</evidence>
<dbReference type="InterPro" id="IPR001604">
    <property type="entry name" value="Endo_G_ENPP1-like_dom"/>
</dbReference>
<dbReference type="Pfam" id="PF01223">
    <property type="entry name" value="Endonuclease_NS"/>
    <property type="match status" value="1"/>
</dbReference>
<dbReference type="Proteomes" id="UP000007635">
    <property type="component" value="Chromosome XX"/>
</dbReference>
<evidence type="ECO:0000256" key="6">
    <source>
        <dbReference type="ARBA" id="ARBA00022729"/>
    </source>
</evidence>
<evidence type="ECO:0000256" key="10">
    <source>
        <dbReference type="ARBA" id="ARBA00022837"/>
    </source>
</evidence>
<feature type="region of interest" description="Disordered" evidence="13">
    <location>
        <begin position="451"/>
        <end position="474"/>
    </location>
</feature>
<protein>
    <recommendedName>
        <fullName evidence="14">SMB domain-containing protein</fullName>
    </recommendedName>
</protein>
<evidence type="ECO:0000256" key="9">
    <source>
        <dbReference type="ARBA" id="ARBA00022833"/>
    </source>
</evidence>
<dbReference type="SMART" id="SM00201">
    <property type="entry name" value="SO"/>
    <property type="match status" value="2"/>
</dbReference>
<evidence type="ECO:0000256" key="5">
    <source>
        <dbReference type="ARBA" id="ARBA00022723"/>
    </source>
</evidence>
<evidence type="ECO:0000256" key="2">
    <source>
        <dbReference type="ARBA" id="ARBA00004613"/>
    </source>
</evidence>
<dbReference type="PROSITE" id="PS50958">
    <property type="entry name" value="SMB_2"/>
    <property type="match status" value="2"/>
</dbReference>
<dbReference type="GO" id="GO:0005509">
    <property type="term" value="F:calcium ion binding"/>
    <property type="evidence" value="ECO:0007669"/>
    <property type="project" value="TreeGrafter"/>
</dbReference>
<dbReference type="SMART" id="SM00477">
    <property type="entry name" value="NUC"/>
    <property type="match status" value="1"/>
</dbReference>
<accession>G3NKS6</accession>
<dbReference type="GO" id="GO:0004622">
    <property type="term" value="F:phosphatidylcholine lysophospholipase activity"/>
    <property type="evidence" value="ECO:0007669"/>
    <property type="project" value="TreeGrafter"/>
</dbReference>
<dbReference type="AlphaFoldDB" id="G3NKS6"/>
<dbReference type="GO" id="GO:0047391">
    <property type="term" value="F:alkylglycerophosphoethanolamine phosphodiesterase activity"/>
    <property type="evidence" value="ECO:0007669"/>
    <property type="project" value="TreeGrafter"/>
</dbReference>
<dbReference type="InterPro" id="IPR044925">
    <property type="entry name" value="His-Me_finger_sf"/>
</dbReference>
<dbReference type="InterPro" id="IPR044929">
    <property type="entry name" value="DNA/RNA_non-sp_Endonuclease_sf"/>
</dbReference>
<evidence type="ECO:0000256" key="8">
    <source>
        <dbReference type="ARBA" id="ARBA00022801"/>
    </source>
</evidence>
<dbReference type="GO" id="GO:0005044">
    <property type="term" value="F:scavenger receptor activity"/>
    <property type="evidence" value="ECO:0007669"/>
    <property type="project" value="InterPro"/>
</dbReference>
<dbReference type="InterPro" id="IPR036024">
    <property type="entry name" value="Somatomedin_B-like_dom_sf"/>
</dbReference>
<comment type="cofactor">
    <cofactor evidence="1">
        <name>Zn(2+)</name>
        <dbReference type="ChEBI" id="CHEBI:29105"/>
    </cofactor>
</comment>
<sequence length="768" mass="87168">FGCYAPTSGSCRNRCFELVELQPPNCRCDNLCKTYSGCCSDFDQLCLRTERGYECSKDRCGEIRNELHACHCSDDCLARGDCCTNYKTLCRGETSWLKDECEEIKTSECPAGFVRPPLIMLSVDGFRASYVKRGNTVIPNIEKLRTCGTHAPYMRPVYPSKTFPNLYSLATGLYPESHGIIGNSMHDPVFDATFTLRSREKLSHRWWGGQPVSSVCMFPSVVAIPLERRILTMLQWLHLPEGERPYVYAMHSEQPDAYGHKMGPMSAELNNPLRMIDRIVGQLMDGLKQMKLHRCVNIILVGDHGMEEAHCDRTEFLSNYMTNVDDIILCKKADQHFKAYLKQHLPKRLHYANSRRIEDIHLLVERKWHVAKKAPEGKRHCGFSGDHGYDNKINSMQTIFLGYGPTFKFKTKVPAFENIELYNVMCDVLGLKPAPNNGTHGSLNHLLRSPPYRPTMPEEVSRPAPSGPGPAGTDDLGCSCAEKNKVDELNQRLRQAMDDSRNLPYGRPAVLFRTKYSVLHHSDYISGYSEALSMPLWTSYAVSRQVEVSPLPEALSNCVRPDTRVPPAYSQSCTNYRADKQITYAFLYPPQFSTTTDKKYDPVLITNTVPMYPAFKRIWSYFQKALVKKYATERNGVNVLVGPIFDYDHDGVRDSAEKIKEYVSGVIPVPTHFFVVLTSCLDFSQAADSCSGPLSSAAFILPHRASNDETCNSSEEESRWVEDLMKMHTARVRDVEILTGLDLYRRTTRSYAEILSLKTYMHTYESEI</sequence>
<dbReference type="FunFam" id="4.10.410.20:FF:000002">
    <property type="entry name" value="Ectonucleotide pyrophosphatase/phosphodiesterase family member 2"/>
    <property type="match status" value="1"/>
</dbReference>
<dbReference type="InterPro" id="IPR017850">
    <property type="entry name" value="Alkaline_phosphatase_core_sf"/>
</dbReference>
<dbReference type="Gene3D" id="4.10.410.20">
    <property type="match status" value="2"/>
</dbReference>
<dbReference type="FunFam" id="4.10.410.20:FF:000001">
    <property type="entry name" value="Ectonucleotide pyrophosphatase/phosphodiesterase family member 2"/>
    <property type="match status" value="1"/>
</dbReference>
<feature type="domain" description="SMB" evidence="14">
    <location>
        <begin position="7"/>
        <end position="50"/>
    </location>
</feature>
<reference evidence="15" key="3">
    <citation type="submission" date="2025-09" db="UniProtKB">
        <authorList>
            <consortium name="Ensembl"/>
        </authorList>
    </citation>
    <scope>IDENTIFICATION</scope>
</reference>
<dbReference type="GO" id="GO:0008270">
    <property type="term" value="F:zinc ion binding"/>
    <property type="evidence" value="ECO:0007669"/>
    <property type="project" value="TreeGrafter"/>
</dbReference>
<keyword evidence="7" id="KW-0677">Repeat</keyword>
<name>G3NKS6_GASAC</name>
<dbReference type="PANTHER" id="PTHR10151:SF21">
    <property type="entry name" value="ECTONUCLEOTIDE PYROPHOSPHATASE_PHOSPHODIESTERASE FAMILY MEMBER 2"/>
    <property type="match status" value="1"/>
</dbReference>
<keyword evidence="11" id="KW-1015">Disulfide bond</keyword>
<dbReference type="Pfam" id="PF01033">
    <property type="entry name" value="Somatomedin_B"/>
    <property type="match status" value="2"/>
</dbReference>
<dbReference type="SMART" id="SM00892">
    <property type="entry name" value="Endonuclease_NS"/>
    <property type="match status" value="1"/>
</dbReference>
<dbReference type="GeneTree" id="ENSGT00940000155778"/>
<comment type="subcellular location">
    <subcellularLocation>
        <location evidence="2">Secreted</location>
    </subcellularLocation>
</comment>
<dbReference type="SUPFAM" id="SSF90188">
    <property type="entry name" value="Somatomedin B domain"/>
    <property type="match status" value="2"/>
</dbReference>
<keyword evidence="5" id="KW-0479">Metal-binding</keyword>
<evidence type="ECO:0000313" key="16">
    <source>
        <dbReference type="Proteomes" id="UP000007635"/>
    </source>
</evidence>
<keyword evidence="12" id="KW-0325">Glycoprotein</keyword>
<dbReference type="GO" id="GO:0006955">
    <property type="term" value="P:immune response"/>
    <property type="evidence" value="ECO:0007669"/>
    <property type="project" value="InterPro"/>
</dbReference>
<keyword evidence="4" id="KW-0964">Secreted</keyword>
<dbReference type="FunFam" id="3.40.570.10:FF:000012">
    <property type="entry name" value="Ectonucleotide pyrophosphatase/phosphodiesterase 2"/>
    <property type="match status" value="1"/>
</dbReference>
<evidence type="ECO:0000313" key="15">
    <source>
        <dbReference type="Ensembl" id="ENSGACP00000005939.2"/>
    </source>
</evidence>
<dbReference type="SUPFAM" id="SSF53649">
    <property type="entry name" value="Alkaline phosphatase-like"/>
    <property type="match status" value="1"/>
</dbReference>
<evidence type="ECO:0000256" key="13">
    <source>
        <dbReference type="SAM" id="MobiDB-lite"/>
    </source>
</evidence>
<dbReference type="GO" id="GO:0003676">
    <property type="term" value="F:nucleic acid binding"/>
    <property type="evidence" value="ECO:0007669"/>
    <property type="project" value="InterPro"/>
</dbReference>
<evidence type="ECO:0000256" key="4">
    <source>
        <dbReference type="ARBA" id="ARBA00022525"/>
    </source>
</evidence>
<proteinExistence type="inferred from homology"/>
<keyword evidence="9" id="KW-0862">Zinc</keyword>
<dbReference type="Ensembl" id="ENSGACT00000005956.2">
    <property type="protein sequence ID" value="ENSGACP00000005939.2"/>
    <property type="gene ID" value="ENSGACG00000004492.2"/>
</dbReference>
<dbReference type="InterPro" id="IPR020821">
    <property type="entry name" value="ENPP1-3/EXOG-like_nuc-like"/>
</dbReference>
<keyword evidence="6" id="KW-0732">Signal</keyword>
<dbReference type="GO" id="GO:0030247">
    <property type="term" value="F:polysaccharide binding"/>
    <property type="evidence" value="ECO:0007669"/>
    <property type="project" value="InterPro"/>
</dbReference>
<comment type="similarity">
    <text evidence="3">Belongs to the nucleotide pyrophosphatase/phosphodiesterase family.</text>
</comment>
<dbReference type="GO" id="GO:0005615">
    <property type="term" value="C:extracellular space"/>
    <property type="evidence" value="ECO:0007669"/>
    <property type="project" value="TreeGrafter"/>
</dbReference>
<dbReference type="Pfam" id="PF01663">
    <property type="entry name" value="Phosphodiest"/>
    <property type="match status" value="3"/>
</dbReference>
<dbReference type="FunFam" id="3.40.720.10:FF:000006">
    <property type="entry name" value="Ectonucleotide pyrophosphatase/phosphodiesterase family member 2"/>
    <property type="match status" value="1"/>
</dbReference>
<evidence type="ECO:0000256" key="3">
    <source>
        <dbReference type="ARBA" id="ARBA00010594"/>
    </source>
</evidence>
<reference evidence="15 16" key="1">
    <citation type="journal article" date="2021" name="G3 (Bethesda)">
        <title>Improved contiguity of the threespine stickleback genome using long-read sequencing.</title>
        <authorList>
            <person name="Nath S."/>
            <person name="Shaw D.E."/>
            <person name="White M.A."/>
        </authorList>
    </citation>
    <scope>NUCLEOTIDE SEQUENCE [LARGE SCALE GENOMIC DNA]</scope>
    <source>
        <strain evidence="15 16">Lake Benthic</strain>
    </source>
</reference>
<dbReference type="SUPFAM" id="SSF54060">
    <property type="entry name" value="His-Me finger endonucleases"/>
    <property type="match status" value="1"/>
</dbReference>
<keyword evidence="10" id="KW-0106">Calcium</keyword>
<evidence type="ECO:0000256" key="1">
    <source>
        <dbReference type="ARBA" id="ARBA00001947"/>
    </source>
</evidence>